<dbReference type="AlphaFoldDB" id="A0A9X1ZJM6"/>
<comment type="caution">
    <text evidence="1">The sequence shown here is derived from an EMBL/GenBank/DDBJ whole genome shotgun (WGS) entry which is preliminary data.</text>
</comment>
<evidence type="ECO:0000313" key="2">
    <source>
        <dbReference type="Proteomes" id="UP001139333"/>
    </source>
</evidence>
<proteinExistence type="predicted"/>
<dbReference type="Pfam" id="PF18928">
    <property type="entry name" value="DUF5677"/>
    <property type="match status" value="1"/>
</dbReference>
<reference evidence="1" key="1">
    <citation type="submission" date="2022-01" db="EMBL/GenBank/DDBJ databases">
        <title>Whole genome-based taxonomy of the Shewanellaceae.</title>
        <authorList>
            <person name="Martin-Rodriguez A.J."/>
        </authorList>
    </citation>
    <scope>NUCLEOTIDE SEQUENCE</scope>
    <source>
        <strain evidence="1">DSM 16422</strain>
    </source>
</reference>
<accession>A0A9X1ZJM6</accession>
<sequence>MRPKTPLNNEMQKLLRVRDEKFQHLTYNDLQEKYILALSIRVSELCCDAVALIRSRRLNAVPTILRSALESFADLACCIEYADHHEAMTKDQKSRGKKLLEAFEDKTDKRYAKDPDQMSVWSRFKKAGLADEFNKCYAYLSLAAHGNIASLIQNSTDYNVVIGSVYDEETAVMHHTLALNMAAQAIRITLERFNTGQDVKNYLESVEKMVVQKDS</sequence>
<dbReference type="EMBL" id="JAKIKP010000006">
    <property type="protein sequence ID" value="MCL1142973.1"/>
    <property type="molecule type" value="Genomic_DNA"/>
</dbReference>
<protein>
    <submittedName>
        <fullName evidence="1">Uncharacterized protein</fullName>
    </submittedName>
</protein>
<gene>
    <name evidence="1" type="ORF">L2672_09735</name>
</gene>
<name>A0A9X1ZJM6_9GAMM</name>
<keyword evidence="2" id="KW-1185">Reference proteome</keyword>
<dbReference type="Proteomes" id="UP001139333">
    <property type="component" value="Unassembled WGS sequence"/>
</dbReference>
<dbReference type="InterPro" id="IPR043733">
    <property type="entry name" value="DUF5677"/>
</dbReference>
<dbReference type="RefSeq" id="WP_248995659.1">
    <property type="nucleotide sequence ID" value="NZ_JAKIKP010000006.1"/>
</dbReference>
<organism evidence="1 2">
    <name type="scientific">Shewanella gaetbuli</name>
    <dbReference type="NCBI Taxonomy" id="220752"/>
    <lineage>
        <taxon>Bacteria</taxon>
        <taxon>Pseudomonadati</taxon>
        <taxon>Pseudomonadota</taxon>
        <taxon>Gammaproteobacteria</taxon>
        <taxon>Alteromonadales</taxon>
        <taxon>Shewanellaceae</taxon>
        <taxon>Shewanella</taxon>
    </lineage>
</organism>
<evidence type="ECO:0000313" key="1">
    <source>
        <dbReference type="EMBL" id="MCL1142973.1"/>
    </source>
</evidence>